<dbReference type="Gene3D" id="3.20.20.70">
    <property type="entry name" value="Aldolase class I"/>
    <property type="match status" value="1"/>
</dbReference>
<evidence type="ECO:0000256" key="5">
    <source>
        <dbReference type="ARBA" id="ARBA00022723"/>
    </source>
</evidence>
<dbReference type="InterPro" id="IPR010723">
    <property type="entry name" value="HemN_C"/>
</dbReference>
<proteinExistence type="inferred from homology"/>
<keyword evidence="9" id="KW-0004">4Fe-4S</keyword>
<gene>
    <name evidence="11" type="ORF">H8704_10385</name>
</gene>
<dbReference type="SFLD" id="SFLDS00029">
    <property type="entry name" value="Radical_SAM"/>
    <property type="match status" value="1"/>
</dbReference>
<reference evidence="11 12" key="1">
    <citation type="submission" date="2020-08" db="EMBL/GenBank/DDBJ databases">
        <title>Genome public.</title>
        <authorList>
            <person name="Liu C."/>
            <person name="Sun Q."/>
        </authorList>
    </citation>
    <scope>NUCLEOTIDE SEQUENCE [LARGE SCALE GENOMIC DNA]</scope>
    <source>
        <strain evidence="11 12">NSJ-37</strain>
    </source>
</reference>
<comment type="subcellular location">
    <subcellularLocation>
        <location evidence="9">Cytoplasm</location>
    </subcellularLocation>
</comment>
<evidence type="ECO:0000256" key="3">
    <source>
        <dbReference type="ARBA" id="ARBA00022617"/>
    </source>
</evidence>
<comment type="caution">
    <text evidence="11">The sequence shown here is derived from an EMBL/GenBank/DDBJ whole genome shotgun (WGS) entry which is preliminary data.</text>
</comment>
<dbReference type="InterPro" id="IPR034505">
    <property type="entry name" value="Coproporphyrinogen-III_oxidase"/>
</dbReference>
<evidence type="ECO:0000256" key="9">
    <source>
        <dbReference type="RuleBase" id="RU364116"/>
    </source>
</evidence>
<dbReference type="SMART" id="SM00729">
    <property type="entry name" value="Elp3"/>
    <property type="match status" value="1"/>
</dbReference>
<evidence type="ECO:0000256" key="1">
    <source>
        <dbReference type="ARBA" id="ARBA00006100"/>
    </source>
</evidence>
<dbReference type="RefSeq" id="WP_249298236.1">
    <property type="nucleotide sequence ID" value="NZ_JACRSX010000015.1"/>
</dbReference>
<accession>A0ABR7N321</accession>
<comment type="similarity">
    <text evidence="1">Belongs to the anaerobic coproporphyrinogen-III oxidase family. HemW subfamily.</text>
</comment>
<evidence type="ECO:0000256" key="6">
    <source>
        <dbReference type="ARBA" id="ARBA00023004"/>
    </source>
</evidence>
<dbReference type="InterPro" id="IPR006638">
    <property type="entry name" value="Elp3/MiaA/NifB-like_rSAM"/>
</dbReference>
<dbReference type="InterPro" id="IPR004559">
    <property type="entry name" value="HemW-like"/>
</dbReference>
<dbReference type="InterPro" id="IPR007197">
    <property type="entry name" value="rSAM"/>
</dbReference>
<organism evidence="11 12">
    <name type="scientific">Jutongia huaianensis</name>
    <dbReference type="NCBI Taxonomy" id="2763668"/>
    <lineage>
        <taxon>Bacteria</taxon>
        <taxon>Bacillati</taxon>
        <taxon>Bacillota</taxon>
        <taxon>Clostridia</taxon>
        <taxon>Lachnospirales</taxon>
        <taxon>Lachnospiraceae</taxon>
        <taxon>Jutongia</taxon>
    </lineage>
</organism>
<keyword evidence="7 9" id="KW-0411">Iron-sulfur</keyword>
<dbReference type="SFLD" id="SFLDF00288">
    <property type="entry name" value="HemN-like__clustered_with_nucl"/>
    <property type="match status" value="1"/>
</dbReference>
<dbReference type="PROSITE" id="PS51918">
    <property type="entry name" value="RADICAL_SAM"/>
    <property type="match status" value="1"/>
</dbReference>
<keyword evidence="8 9" id="KW-0143">Chaperone</keyword>
<dbReference type="SUPFAM" id="SSF102114">
    <property type="entry name" value="Radical SAM enzymes"/>
    <property type="match status" value="1"/>
</dbReference>
<dbReference type="InterPro" id="IPR013785">
    <property type="entry name" value="Aldolase_TIM"/>
</dbReference>
<dbReference type="Pfam" id="PF06969">
    <property type="entry name" value="HemN_C"/>
    <property type="match status" value="1"/>
</dbReference>
<evidence type="ECO:0000256" key="4">
    <source>
        <dbReference type="ARBA" id="ARBA00022691"/>
    </source>
</evidence>
<dbReference type="PANTHER" id="PTHR13932:SF5">
    <property type="entry name" value="RADICAL S-ADENOSYL METHIONINE DOMAIN-CONTAINING PROTEIN 1, MITOCHONDRIAL"/>
    <property type="match status" value="1"/>
</dbReference>
<name>A0ABR7N321_9FIRM</name>
<evidence type="ECO:0000256" key="8">
    <source>
        <dbReference type="ARBA" id="ARBA00023186"/>
    </source>
</evidence>
<protein>
    <recommendedName>
        <fullName evidence="2 9">Heme chaperone HemW</fullName>
    </recommendedName>
</protein>
<feature type="domain" description="Radical SAM core" evidence="10">
    <location>
        <begin position="1"/>
        <end position="238"/>
    </location>
</feature>
<evidence type="ECO:0000313" key="11">
    <source>
        <dbReference type="EMBL" id="MBC8563027.1"/>
    </source>
</evidence>
<evidence type="ECO:0000256" key="2">
    <source>
        <dbReference type="ARBA" id="ARBA00017228"/>
    </source>
</evidence>
<dbReference type="SFLD" id="SFLDG01065">
    <property type="entry name" value="anaerobic_coproporphyrinogen-I"/>
    <property type="match status" value="1"/>
</dbReference>
<keyword evidence="5 9" id="KW-0479">Metal-binding</keyword>
<keyword evidence="9" id="KW-0963">Cytoplasm</keyword>
<dbReference type="EMBL" id="JACRSX010000015">
    <property type="protein sequence ID" value="MBC8563027.1"/>
    <property type="molecule type" value="Genomic_DNA"/>
</dbReference>
<dbReference type="PANTHER" id="PTHR13932">
    <property type="entry name" value="COPROPORPHYRINIGEN III OXIDASE"/>
    <property type="match status" value="1"/>
</dbReference>
<sequence>MKSKKRLSLYIHIPFCVQKCRYCDFFSAAASAQEKHQYTELLCREIRSWGRMLREKYSVYTIFIGGGTPTCLSAEQLQKIGAAIRESFDCDALTEFTTEANPGTVMPEHLTVWQQMGINRISLGLQSAQNRELQMLGRIHSYEEFLTTYQMIRQSGMDQINIDVMAVIPEQTLESYQDTLEKIVSLNPEHISSYSLIIEPGTVFGDWEKNGTLKHVDEDVDRQMYEWTGKYLQHMGYQRYEISNYCRDGMECRHNCVYWSGGEYLGLGVNASSYLTGYRFHVPVSQKTYRSYVDRICVLAEKESEGLKKAVQEMDELEFIDQRAQMEEFMFLGLRMMAGVSEQEFYQRFGISMMEVYGDIIKKYQNMDLLCRRDTGRVALTEKGIDVSNSILSDFLLN</sequence>
<dbReference type="SFLD" id="SFLDF00562">
    <property type="entry name" value="HemN-like__clustered_with_heat"/>
    <property type="match status" value="1"/>
</dbReference>
<dbReference type="Pfam" id="PF04055">
    <property type="entry name" value="Radical_SAM"/>
    <property type="match status" value="1"/>
</dbReference>
<keyword evidence="6 9" id="KW-0408">Iron</keyword>
<keyword evidence="3 9" id="KW-0349">Heme</keyword>
<evidence type="ECO:0000259" key="10">
    <source>
        <dbReference type="PROSITE" id="PS51918"/>
    </source>
</evidence>
<evidence type="ECO:0000256" key="7">
    <source>
        <dbReference type="ARBA" id="ARBA00023014"/>
    </source>
</evidence>
<dbReference type="Proteomes" id="UP000606193">
    <property type="component" value="Unassembled WGS sequence"/>
</dbReference>
<comment type="function">
    <text evidence="9">Probably acts as a heme chaperone, transferring heme to an unknown acceptor. Binds one molecule of heme per monomer, possibly covalently. Binds 1 [4Fe-4S] cluster. The cluster is coordinated with 3 cysteines and an exchangeable S-adenosyl-L-methionine.</text>
</comment>
<keyword evidence="4 9" id="KW-0949">S-adenosyl-L-methionine</keyword>
<dbReference type="InterPro" id="IPR058240">
    <property type="entry name" value="rSAM_sf"/>
</dbReference>
<evidence type="ECO:0000313" key="12">
    <source>
        <dbReference type="Proteomes" id="UP000606193"/>
    </source>
</evidence>
<dbReference type="NCBIfam" id="TIGR00539">
    <property type="entry name" value="hemN_rel"/>
    <property type="match status" value="1"/>
</dbReference>
<keyword evidence="12" id="KW-1185">Reference proteome</keyword>